<dbReference type="InterPro" id="IPR025874">
    <property type="entry name" value="DZR"/>
</dbReference>
<feature type="transmembrane region" description="Helical" evidence="1">
    <location>
        <begin position="20"/>
        <end position="40"/>
    </location>
</feature>
<dbReference type="EMBL" id="CP063356">
    <property type="protein sequence ID" value="QOY35515.1"/>
    <property type="molecule type" value="Genomic_DNA"/>
</dbReference>
<dbReference type="RefSeq" id="WP_071317567.1">
    <property type="nucleotide sequence ID" value="NZ_CP063356.2"/>
</dbReference>
<dbReference type="KEGG" id="aia:AWH56_022995"/>
<dbReference type="EMBL" id="LQXD01000123">
    <property type="protein sequence ID" value="OIJ13495.1"/>
    <property type="molecule type" value="Genomic_DNA"/>
</dbReference>
<feature type="domain" description="DZANK-type" evidence="2">
    <location>
        <begin position="123"/>
        <end position="166"/>
    </location>
</feature>
<proteinExistence type="predicted"/>
<evidence type="ECO:0000259" key="2">
    <source>
        <dbReference type="Pfam" id="PF12773"/>
    </source>
</evidence>
<evidence type="ECO:0000313" key="3">
    <source>
        <dbReference type="EMBL" id="OIJ13495.1"/>
    </source>
</evidence>
<name>A0A1S2LQ10_9BACI</name>
<keyword evidence="1" id="KW-0812">Transmembrane</keyword>
<organism evidence="3 6">
    <name type="scientific">Anaerobacillus isosaccharinicus</name>
    <dbReference type="NCBI Taxonomy" id="1532552"/>
    <lineage>
        <taxon>Bacteria</taxon>
        <taxon>Bacillati</taxon>
        <taxon>Bacillota</taxon>
        <taxon>Bacilli</taxon>
        <taxon>Bacillales</taxon>
        <taxon>Bacillaceae</taxon>
        <taxon>Anaerobacillus</taxon>
    </lineage>
</organism>
<evidence type="ECO:0000256" key="1">
    <source>
        <dbReference type="SAM" id="Phobius"/>
    </source>
</evidence>
<keyword evidence="1" id="KW-1133">Transmembrane helix</keyword>
<reference evidence="5 6" key="2">
    <citation type="journal article" date="2017" name="Genome Announc.">
        <title>Draft Genome Sequences of Four Alkaliphilic Bacteria Belonging to the Anaerobacillus Genus.</title>
        <authorList>
            <person name="Bassil N.M."/>
            <person name="Lloyd J.R."/>
        </authorList>
    </citation>
    <scope>NUCLEOTIDE SEQUENCE [LARGE SCALE GENOMIC DNA]</scope>
    <source>
        <strain evidence="5 6">NB2006</strain>
    </source>
</reference>
<dbReference type="AlphaFoldDB" id="A0A1S2LQ10"/>
<gene>
    <name evidence="5" type="ORF">AWH56_022995</name>
    <name evidence="4" type="ORF">AWH56_13280</name>
    <name evidence="3" type="ORF">AWH56_13680</name>
</gene>
<dbReference type="Pfam" id="PF12773">
    <property type="entry name" value="DZR"/>
    <property type="match status" value="1"/>
</dbReference>
<dbReference type="EMBL" id="LQXD01000121">
    <property type="protein sequence ID" value="OIJ13757.1"/>
    <property type="molecule type" value="Genomic_DNA"/>
</dbReference>
<evidence type="ECO:0000313" key="4">
    <source>
        <dbReference type="EMBL" id="OIJ13757.1"/>
    </source>
</evidence>
<sequence length="169" mass="18873">MGKKEFIPEQHIKTRSLFRVLGPLFVIVGAACMLVAFIDFFTLQGFEEPKYFWLFFVGMPFLFIGFSLSSLGYGATVAKYQSREYAPVAKDTFNYLAKETTTGVKEIANAVQQESPSKLAITCHSCHHENVMNAKFCNGCGDKLAQVCRSCQQENIPSARFCNHCGTTL</sequence>
<keyword evidence="6" id="KW-1185">Reference proteome</keyword>
<evidence type="ECO:0000313" key="6">
    <source>
        <dbReference type="Proteomes" id="UP000180175"/>
    </source>
</evidence>
<reference evidence="3 6" key="1">
    <citation type="submission" date="2016-10" db="EMBL/GenBank/DDBJ databases">
        <title>Draft genome sequences of four alkaliphilic bacteria belonging to the Anaerobacillus genus.</title>
        <authorList>
            <person name="Bassil N.M."/>
            <person name="Lloyd J.R."/>
        </authorList>
    </citation>
    <scope>NUCLEOTIDE SEQUENCE [LARGE SCALE GENOMIC DNA]</scope>
    <source>
        <strain evidence="3 6">NB2006</strain>
    </source>
</reference>
<reference evidence="5 6" key="3">
    <citation type="journal article" date="2019" name="Int. J. Syst. Evol. Microbiol.">
        <title>Anaerobacillus isosaccharinicus sp. nov., an alkaliphilic bacterium which degrades isosaccharinic acid.</title>
        <authorList>
            <person name="Bassil N.M."/>
            <person name="Lloyd J.R."/>
        </authorList>
    </citation>
    <scope>NUCLEOTIDE SEQUENCE [LARGE SCALE GENOMIC DNA]</scope>
    <source>
        <strain evidence="5 6">NB2006</strain>
    </source>
</reference>
<dbReference type="Proteomes" id="UP000180175">
    <property type="component" value="Chromosome"/>
</dbReference>
<keyword evidence="1" id="KW-0472">Membrane</keyword>
<dbReference type="PROSITE" id="PS51257">
    <property type="entry name" value="PROKAR_LIPOPROTEIN"/>
    <property type="match status" value="1"/>
</dbReference>
<reference evidence="5" key="4">
    <citation type="submission" date="2020-10" db="EMBL/GenBank/DDBJ databases">
        <authorList>
            <person name="Bassil N.M."/>
            <person name="Lloyd J.R."/>
        </authorList>
    </citation>
    <scope>NUCLEOTIDE SEQUENCE</scope>
    <source>
        <strain evidence="5">NB2006</strain>
    </source>
</reference>
<accession>A0A1S2LQ10</accession>
<feature type="transmembrane region" description="Helical" evidence="1">
    <location>
        <begin position="52"/>
        <end position="73"/>
    </location>
</feature>
<protein>
    <submittedName>
        <fullName evidence="5">Zinc ribbon domain-containing protein</fullName>
    </submittedName>
</protein>
<dbReference type="OrthoDB" id="9788304at2"/>
<evidence type="ECO:0000313" key="5">
    <source>
        <dbReference type="EMBL" id="QOY35515.1"/>
    </source>
</evidence>